<evidence type="ECO:0000313" key="2">
    <source>
        <dbReference type="Proteomes" id="UP000713880"/>
    </source>
</evidence>
<name>A0A939BBJ9_9CLOT</name>
<comment type="caution">
    <text evidence="1">The sequence shown here is derived from an EMBL/GenBank/DDBJ whole genome shotgun (WGS) entry which is preliminary data.</text>
</comment>
<sequence length="77" mass="9168">MRQYCTEQRQTKELEKIICNKCGKEIPVVRGVPGEDVLEVEKRWGYHSRKDNRVDRFDLCEDCYDELVSGFQIQIED</sequence>
<dbReference type="AlphaFoldDB" id="A0A939BBJ9"/>
<dbReference type="EMBL" id="JACJLV010000062">
    <property type="protein sequence ID" value="MBM6827798.1"/>
    <property type="molecule type" value="Genomic_DNA"/>
</dbReference>
<reference evidence="1" key="1">
    <citation type="submission" date="2020-08" db="EMBL/GenBank/DDBJ databases">
        <authorList>
            <person name="Cejkova D."/>
            <person name="Kubasova T."/>
            <person name="Jahodarova E."/>
            <person name="Rychlik I."/>
        </authorList>
    </citation>
    <scope>NUCLEOTIDE SEQUENCE</scope>
    <source>
        <strain evidence="1">An420c</strain>
    </source>
</reference>
<proteinExistence type="predicted"/>
<evidence type="ECO:0000313" key="1">
    <source>
        <dbReference type="EMBL" id="MBM6827798.1"/>
    </source>
</evidence>
<dbReference type="Proteomes" id="UP000713880">
    <property type="component" value="Unassembled WGS sequence"/>
</dbReference>
<reference evidence="1" key="2">
    <citation type="journal article" date="2021" name="Sci. Rep.">
        <title>The distribution of antibiotic resistance genes in chicken gut microbiota commensals.</title>
        <authorList>
            <person name="Juricova H."/>
            <person name="Matiasovicova J."/>
            <person name="Kubasova T."/>
            <person name="Cejkova D."/>
            <person name="Rychlik I."/>
        </authorList>
    </citation>
    <scope>NUCLEOTIDE SEQUENCE</scope>
    <source>
        <strain evidence="1">An420c</strain>
    </source>
</reference>
<gene>
    <name evidence="1" type="ORF">H6A13_11960</name>
</gene>
<accession>A0A939BBJ9</accession>
<keyword evidence="2" id="KW-1185">Reference proteome</keyword>
<protein>
    <submittedName>
        <fullName evidence="1">Uncharacterized protein</fullName>
    </submittedName>
</protein>
<organism evidence="1 2">
    <name type="scientific">Mordavella massiliensis</name>
    <dbReference type="NCBI Taxonomy" id="1871024"/>
    <lineage>
        <taxon>Bacteria</taxon>
        <taxon>Bacillati</taxon>
        <taxon>Bacillota</taxon>
        <taxon>Clostridia</taxon>
        <taxon>Eubacteriales</taxon>
        <taxon>Clostridiaceae</taxon>
        <taxon>Mordavella</taxon>
    </lineage>
</organism>
<dbReference type="RefSeq" id="WP_204909780.1">
    <property type="nucleotide sequence ID" value="NZ_JACJLV010000062.1"/>
</dbReference>